<proteinExistence type="predicted"/>
<name>A0A3Q9C227_9ACTN</name>
<organism evidence="2 3">
    <name type="scientific">Streptomyces aquilus</name>
    <dbReference type="NCBI Taxonomy" id="2548456"/>
    <lineage>
        <taxon>Bacteria</taxon>
        <taxon>Bacillati</taxon>
        <taxon>Actinomycetota</taxon>
        <taxon>Actinomycetes</taxon>
        <taxon>Kitasatosporales</taxon>
        <taxon>Streptomycetaceae</taxon>
        <taxon>Streptomyces</taxon>
    </lineage>
</organism>
<gene>
    <name evidence="2" type="ORF">EJC51_29720</name>
</gene>
<dbReference type="RefSeq" id="WP_126273875.1">
    <property type="nucleotide sequence ID" value="NZ_CP034463.1"/>
</dbReference>
<dbReference type="KEGG" id="saqu:EJC51_29720"/>
<feature type="compositionally biased region" description="Basic and acidic residues" evidence="1">
    <location>
        <begin position="19"/>
        <end position="35"/>
    </location>
</feature>
<keyword evidence="3" id="KW-1185">Reference proteome</keyword>
<reference evidence="2 3" key="1">
    <citation type="submission" date="2018-12" db="EMBL/GenBank/DDBJ databases">
        <authorList>
            <person name="Li K."/>
        </authorList>
    </citation>
    <scope>NUCLEOTIDE SEQUENCE [LARGE SCALE GENOMIC DNA]</scope>
    <source>
        <strain evidence="3">CR22</strain>
    </source>
</reference>
<evidence type="ECO:0000256" key="1">
    <source>
        <dbReference type="SAM" id="MobiDB-lite"/>
    </source>
</evidence>
<feature type="region of interest" description="Disordered" evidence="1">
    <location>
        <begin position="1"/>
        <end position="35"/>
    </location>
</feature>
<dbReference type="AlphaFoldDB" id="A0A3Q9C227"/>
<evidence type="ECO:0000313" key="2">
    <source>
        <dbReference type="EMBL" id="AZP19886.1"/>
    </source>
</evidence>
<protein>
    <submittedName>
        <fullName evidence="2">Uncharacterized protein</fullName>
    </submittedName>
</protein>
<dbReference type="Proteomes" id="UP000280197">
    <property type="component" value="Chromosome"/>
</dbReference>
<accession>A0A3Q9C227</accession>
<evidence type="ECO:0000313" key="3">
    <source>
        <dbReference type="Proteomes" id="UP000280197"/>
    </source>
</evidence>
<dbReference type="EMBL" id="CP034463">
    <property type="protein sequence ID" value="AZP19886.1"/>
    <property type="molecule type" value="Genomic_DNA"/>
</dbReference>
<sequence length="68" mass="6977">MSHSPACFFEGSAVDGGEGEARVAEPEPGEDVVRLGRPYDGDGGRLGRHVTCVAFDGPGPPFVVTCGT</sequence>